<evidence type="ECO:0000313" key="3">
    <source>
        <dbReference type="EMBL" id="GGL78087.1"/>
    </source>
</evidence>
<dbReference type="Proteomes" id="UP000613840">
    <property type="component" value="Unassembled WGS sequence"/>
</dbReference>
<dbReference type="Pfam" id="PF13828">
    <property type="entry name" value="DUF4190"/>
    <property type="match status" value="1"/>
</dbReference>
<proteinExistence type="predicted"/>
<organism evidence="3 4">
    <name type="scientific">Microlunatus endophyticus</name>
    <dbReference type="NCBI Taxonomy" id="1716077"/>
    <lineage>
        <taxon>Bacteria</taxon>
        <taxon>Bacillati</taxon>
        <taxon>Actinomycetota</taxon>
        <taxon>Actinomycetes</taxon>
        <taxon>Propionibacteriales</taxon>
        <taxon>Propionibacteriaceae</taxon>
        <taxon>Microlunatus</taxon>
    </lineage>
</organism>
<reference evidence="3" key="1">
    <citation type="journal article" date="2014" name="Int. J. Syst. Evol. Microbiol.">
        <title>Complete genome sequence of Corynebacterium casei LMG S-19264T (=DSM 44701T), isolated from a smear-ripened cheese.</title>
        <authorList>
            <consortium name="US DOE Joint Genome Institute (JGI-PGF)"/>
            <person name="Walter F."/>
            <person name="Albersmeier A."/>
            <person name="Kalinowski J."/>
            <person name="Ruckert C."/>
        </authorList>
    </citation>
    <scope>NUCLEOTIDE SEQUENCE</scope>
    <source>
        <strain evidence="3">CGMCC 4.7306</strain>
    </source>
</reference>
<dbReference type="EMBL" id="BMMZ01000013">
    <property type="protein sequence ID" value="GGL78087.1"/>
    <property type="molecule type" value="Genomic_DNA"/>
</dbReference>
<keyword evidence="1" id="KW-1133">Transmembrane helix</keyword>
<gene>
    <name evidence="3" type="ORF">GCM10011575_40490</name>
</gene>
<reference evidence="3" key="2">
    <citation type="submission" date="2020-09" db="EMBL/GenBank/DDBJ databases">
        <authorList>
            <person name="Sun Q."/>
            <person name="Zhou Y."/>
        </authorList>
    </citation>
    <scope>NUCLEOTIDE SEQUENCE</scope>
    <source>
        <strain evidence="3">CGMCC 4.7306</strain>
    </source>
</reference>
<dbReference type="RefSeq" id="WP_188897237.1">
    <property type="nucleotide sequence ID" value="NZ_BMMZ01000013.1"/>
</dbReference>
<feature type="transmembrane region" description="Helical" evidence="1">
    <location>
        <begin position="23"/>
        <end position="49"/>
    </location>
</feature>
<keyword evidence="1" id="KW-0472">Membrane</keyword>
<dbReference type="AlphaFoldDB" id="A0A917W8S9"/>
<evidence type="ECO:0000313" key="4">
    <source>
        <dbReference type="Proteomes" id="UP000613840"/>
    </source>
</evidence>
<keyword evidence="1" id="KW-0812">Transmembrane</keyword>
<feature type="domain" description="DUF4190" evidence="2">
    <location>
        <begin position="24"/>
        <end position="81"/>
    </location>
</feature>
<comment type="caution">
    <text evidence="3">The sequence shown here is derived from an EMBL/GenBank/DDBJ whole genome shotgun (WGS) entry which is preliminary data.</text>
</comment>
<dbReference type="InterPro" id="IPR025241">
    <property type="entry name" value="DUF4190"/>
</dbReference>
<evidence type="ECO:0000256" key="1">
    <source>
        <dbReference type="SAM" id="Phobius"/>
    </source>
</evidence>
<accession>A0A917W8S9</accession>
<sequence length="93" mass="9658">MTTPYEQPGYGAVPQPHPRGVPVLILGIVGLVICFPCGIIAVVLGNGALKEIDANPGAYTNRGMVNAGRILGIIAIVIWVIGLIARFALSHGN</sequence>
<protein>
    <recommendedName>
        <fullName evidence="2">DUF4190 domain-containing protein</fullName>
    </recommendedName>
</protein>
<keyword evidence="4" id="KW-1185">Reference proteome</keyword>
<feature type="transmembrane region" description="Helical" evidence="1">
    <location>
        <begin position="70"/>
        <end position="89"/>
    </location>
</feature>
<name>A0A917W8S9_9ACTN</name>
<evidence type="ECO:0000259" key="2">
    <source>
        <dbReference type="Pfam" id="PF13828"/>
    </source>
</evidence>